<keyword evidence="3" id="KW-0804">Transcription</keyword>
<feature type="compositionally biased region" description="Low complexity" evidence="5">
    <location>
        <begin position="97"/>
        <end position="106"/>
    </location>
</feature>
<dbReference type="InterPro" id="IPR029525">
    <property type="entry name" value="INO80C/Ies6"/>
</dbReference>
<keyword evidence="8" id="KW-1185">Reference proteome</keyword>
<dbReference type="GO" id="GO:0031011">
    <property type="term" value="C:Ino80 complex"/>
    <property type="evidence" value="ECO:0007669"/>
    <property type="project" value="InterPro"/>
</dbReference>
<evidence type="ECO:0000259" key="6">
    <source>
        <dbReference type="SMART" id="SM00993"/>
    </source>
</evidence>
<evidence type="ECO:0000313" key="7">
    <source>
        <dbReference type="EMBL" id="KAJ8603509.1"/>
    </source>
</evidence>
<dbReference type="AlphaFoldDB" id="A0AAD7XM56"/>
<dbReference type="Proteomes" id="UP001230188">
    <property type="component" value="Unassembled WGS sequence"/>
</dbReference>
<feature type="region of interest" description="Disordered" evidence="5">
    <location>
        <begin position="1"/>
        <end position="56"/>
    </location>
</feature>
<evidence type="ECO:0000256" key="2">
    <source>
        <dbReference type="ARBA" id="ARBA00023015"/>
    </source>
</evidence>
<dbReference type="Pfam" id="PF08265">
    <property type="entry name" value="YL1_C"/>
    <property type="match status" value="1"/>
</dbReference>
<evidence type="ECO:0000256" key="3">
    <source>
        <dbReference type="ARBA" id="ARBA00023163"/>
    </source>
</evidence>
<organism evidence="7 8">
    <name type="scientific">Chrysophaeum taylorii</name>
    <dbReference type="NCBI Taxonomy" id="2483200"/>
    <lineage>
        <taxon>Eukaryota</taxon>
        <taxon>Sar</taxon>
        <taxon>Stramenopiles</taxon>
        <taxon>Ochrophyta</taxon>
        <taxon>Pelagophyceae</taxon>
        <taxon>Pelagomonadales</taxon>
        <taxon>Pelagomonadaceae</taxon>
        <taxon>Chrysophaeum</taxon>
    </lineage>
</organism>
<dbReference type="SMART" id="SM00993">
    <property type="entry name" value="YL1_C"/>
    <property type="match status" value="1"/>
</dbReference>
<comment type="caution">
    <text evidence="7">The sequence shown here is derived from an EMBL/GenBank/DDBJ whole genome shotgun (WGS) entry which is preliminary data.</text>
</comment>
<accession>A0AAD7XM56</accession>
<dbReference type="PANTHER" id="PTHR31200">
    <property type="entry name" value="INO80 COMPLEX SUBUNIT C"/>
    <property type="match status" value="1"/>
</dbReference>
<feature type="region of interest" description="Disordered" evidence="5">
    <location>
        <begin position="70"/>
        <end position="117"/>
    </location>
</feature>
<reference evidence="7" key="1">
    <citation type="submission" date="2023-01" db="EMBL/GenBank/DDBJ databases">
        <title>Metagenome sequencing of chrysophaentin producing Chrysophaeum taylorii.</title>
        <authorList>
            <person name="Davison J."/>
            <person name="Bewley C."/>
        </authorList>
    </citation>
    <scope>NUCLEOTIDE SEQUENCE</scope>
    <source>
        <strain evidence="7">NIES-1699</strain>
    </source>
</reference>
<keyword evidence="2" id="KW-0805">Transcription regulation</keyword>
<evidence type="ECO:0000313" key="8">
    <source>
        <dbReference type="Proteomes" id="UP001230188"/>
    </source>
</evidence>
<dbReference type="InterPro" id="IPR013272">
    <property type="entry name" value="Vps72/YL1_C"/>
</dbReference>
<proteinExistence type="predicted"/>
<dbReference type="PANTHER" id="PTHR31200:SF1">
    <property type="entry name" value="INO80 COMPLEX SUBUNIT C"/>
    <property type="match status" value="1"/>
</dbReference>
<dbReference type="EMBL" id="JAQMWT010000350">
    <property type="protein sequence ID" value="KAJ8603509.1"/>
    <property type="molecule type" value="Genomic_DNA"/>
</dbReference>
<protein>
    <recommendedName>
        <fullName evidence="6">Vps72/YL1 C-terminal domain-containing protein</fullName>
    </recommendedName>
</protein>
<keyword evidence="4" id="KW-0539">Nucleus</keyword>
<feature type="compositionally biased region" description="Basic and acidic residues" evidence="5">
    <location>
        <begin position="1"/>
        <end position="23"/>
    </location>
</feature>
<dbReference type="GO" id="GO:0006338">
    <property type="term" value="P:chromatin remodeling"/>
    <property type="evidence" value="ECO:0007669"/>
    <property type="project" value="InterPro"/>
</dbReference>
<feature type="domain" description="Vps72/YL1 C-terminal" evidence="6">
    <location>
        <begin position="156"/>
        <end position="185"/>
    </location>
</feature>
<gene>
    <name evidence="7" type="ORF">CTAYLR_005124</name>
</gene>
<evidence type="ECO:0000256" key="5">
    <source>
        <dbReference type="SAM" id="MobiDB-lite"/>
    </source>
</evidence>
<comment type="subcellular location">
    <subcellularLocation>
        <location evidence="1">Nucleus</location>
    </subcellularLocation>
</comment>
<sequence length="246" mass="27658">MVKHSTAAERRKGWDDTVREMAKHAKVAPAAPPKKRETRRRAAATKNRWVSAATSDTELRAASRIDMILGTNYYEKEQKEDDDDYTEEERSSKKQRAVSSSSSASKTAKDVARERRHRPKNIAQILLDDFYGKDWDPSVPDYLSIAAGPSRYPAQKTCVITGEKANYTDPVTGCHYKDAAAFAQLRENPPPWVKAHTQGAPYFEAIKQIQTERAAKLQKLRQEGKDPTMASINSDDLVKKIAEAYS</sequence>
<evidence type="ECO:0000256" key="4">
    <source>
        <dbReference type="ARBA" id="ARBA00023242"/>
    </source>
</evidence>
<evidence type="ECO:0000256" key="1">
    <source>
        <dbReference type="ARBA" id="ARBA00004123"/>
    </source>
</evidence>
<name>A0AAD7XM56_9STRA</name>